<keyword evidence="2" id="KW-1185">Reference proteome</keyword>
<dbReference type="Proteomes" id="UP000077315">
    <property type="component" value="Unassembled WGS sequence"/>
</dbReference>
<dbReference type="VEuPathDB" id="FungiDB:PHYBLDRAFT_167926"/>
<dbReference type="EMBL" id="KV440979">
    <property type="protein sequence ID" value="OAD74518.1"/>
    <property type="molecule type" value="Genomic_DNA"/>
</dbReference>
<dbReference type="GeneID" id="28996656"/>
<dbReference type="InParanoid" id="A0A162NID0"/>
<dbReference type="AlphaFoldDB" id="A0A162NID0"/>
<evidence type="ECO:0000313" key="1">
    <source>
        <dbReference type="EMBL" id="OAD74518.1"/>
    </source>
</evidence>
<gene>
    <name evidence="1" type="ORF">PHYBLDRAFT_167926</name>
</gene>
<evidence type="ECO:0000313" key="2">
    <source>
        <dbReference type="Proteomes" id="UP000077315"/>
    </source>
</evidence>
<protein>
    <recommendedName>
        <fullName evidence="3">Endonuclease/exonuclease/phosphatase domain-containing protein</fullName>
    </recommendedName>
</protein>
<dbReference type="Gene3D" id="3.60.10.10">
    <property type="entry name" value="Endonuclease/exonuclease/phosphatase"/>
    <property type="match status" value="1"/>
</dbReference>
<sequence length="123" mass="13881">MPPLLCFKTLLTNNFGHLHLYGRHTVVLYASPPILFSQTLYLVLAAGDFNHAIHSNYAFGRRVPLAWLQFLNNHMVDCVTSPGQNPQPTFHRALSSTTIDYILASPDLHSRTTDSQQYQLSNI</sequence>
<evidence type="ECO:0008006" key="3">
    <source>
        <dbReference type="Google" id="ProtNLM"/>
    </source>
</evidence>
<dbReference type="RefSeq" id="XP_018292558.1">
    <property type="nucleotide sequence ID" value="XM_018435750.1"/>
</dbReference>
<dbReference type="InterPro" id="IPR036691">
    <property type="entry name" value="Endo/exonu/phosph_ase_sf"/>
</dbReference>
<organism evidence="1 2">
    <name type="scientific">Phycomyces blakesleeanus (strain ATCC 8743b / DSM 1359 / FGSC 10004 / NBRC 33097 / NRRL 1555)</name>
    <dbReference type="NCBI Taxonomy" id="763407"/>
    <lineage>
        <taxon>Eukaryota</taxon>
        <taxon>Fungi</taxon>
        <taxon>Fungi incertae sedis</taxon>
        <taxon>Mucoromycota</taxon>
        <taxon>Mucoromycotina</taxon>
        <taxon>Mucoromycetes</taxon>
        <taxon>Mucorales</taxon>
        <taxon>Phycomycetaceae</taxon>
        <taxon>Phycomyces</taxon>
    </lineage>
</organism>
<name>A0A162NID0_PHYB8</name>
<reference evidence="2" key="1">
    <citation type="submission" date="2015-06" db="EMBL/GenBank/DDBJ databases">
        <title>Expansion of signal transduction pathways in fungi by whole-genome duplication.</title>
        <authorList>
            <consortium name="DOE Joint Genome Institute"/>
            <person name="Corrochano L.M."/>
            <person name="Kuo A."/>
            <person name="Marcet-Houben M."/>
            <person name="Polaino S."/>
            <person name="Salamov A."/>
            <person name="Villalobos J.M."/>
            <person name="Alvarez M.I."/>
            <person name="Avalos J."/>
            <person name="Benito E.P."/>
            <person name="Benoit I."/>
            <person name="Burger G."/>
            <person name="Camino L.P."/>
            <person name="Canovas D."/>
            <person name="Cerda-Olmedo E."/>
            <person name="Cheng J.-F."/>
            <person name="Dominguez A."/>
            <person name="Elias M."/>
            <person name="Eslava A.P."/>
            <person name="Glaser F."/>
            <person name="Grimwood J."/>
            <person name="Gutierrez G."/>
            <person name="Heitman J."/>
            <person name="Henrissat B."/>
            <person name="Iturriaga E.A."/>
            <person name="Lang B.F."/>
            <person name="Lavin J.L."/>
            <person name="Lee S."/>
            <person name="Li W."/>
            <person name="Lindquist E."/>
            <person name="Lopez-Garcia S."/>
            <person name="Luque E.M."/>
            <person name="Marcos A.T."/>
            <person name="Martin J."/>
            <person name="McCluskey K."/>
            <person name="Medina H.R."/>
            <person name="Miralles-Duran A."/>
            <person name="Miyazaki A."/>
            <person name="Munoz-Torres E."/>
            <person name="Oguiza J.A."/>
            <person name="Ohm R."/>
            <person name="Olmedo M."/>
            <person name="Orejas M."/>
            <person name="Ortiz-Castellanos L."/>
            <person name="Pisabarro A.G."/>
            <person name="Rodriguez-Romero J."/>
            <person name="Ruiz-Herrera J."/>
            <person name="Ruiz-Vazquez R."/>
            <person name="Sanz C."/>
            <person name="Schackwitz W."/>
            <person name="Schmutz J."/>
            <person name="Shahriari M."/>
            <person name="Shelest E."/>
            <person name="Silva-Franco F."/>
            <person name="Soanes D."/>
            <person name="Syed K."/>
            <person name="Tagua V.G."/>
            <person name="Talbot N.J."/>
            <person name="Thon M."/>
            <person name="De vries R.P."/>
            <person name="Wiebenga A."/>
            <person name="Yadav J.S."/>
            <person name="Braun E.L."/>
            <person name="Baker S."/>
            <person name="Garre V."/>
            <person name="Horwitz B."/>
            <person name="Torres-Martinez S."/>
            <person name="Idnurm A."/>
            <person name="Herrera-Estrella A."/>
            <person name="Gabaldon T."/>
            <person name="Grigoriev I.V."/>
        </authorList>
    </citation>
    <scope>NUCLEOTIDE SEQUENCE [LARGE SCALE GENOMIC DNA]</scope>
    <source>
        <strain evidence="2">NRRL 1555(-)</strain>
    </source>
</reference>
<proteinExistence type="predicted"/>
<dbReference type="SUPFAM" id="SSF56219">
    <property type="entry name" value="DNase I-like"/>
    <property type="match status" value="1"/>
</dbReference>
<accession>A0A162NID0</accession>